<keyword evidence="8" id="KW-1185">Reference proteome</keyword>
<feature type="domain" description="HTH lysR-type" evidence="6">
    <location>
        <begin position="1"/>
        <end position="59"/>
    </location>
</feature>
<evidence type="ECO:0000256" key="2">
    <source>
        <dbReference type="ARBA" id="ARBA00023015"/>
    </source>
</evidence>
<dbReference type="Gene3D" id="3.40.190.290">
    <property type="match status" value="1"/>
</dbReference>
<dbReference type="GO" id="GO:0005829">
    <property type="term" value="C:cytosol"/>
    <property type="evidence" value="ECO:0007669"/>
    <property type="project" value="TreeGrafter"/>
</dbReference>
<dbReference type="RefSeq" id="WP_056976722.1">
    <property type="nucleotide sequence ID" value="NZ_AYYP01000032.1"/>
</dbReference>
<evidence type="ECO:0000256" key="4">
    <source>
        <dbReference type="ARBA" id="ARBA00023163"/>
    </source>
</evidence>
<dbReference type="PANTHER" id="PTHR30419:SF8">
    <property type="entry name" value="NITROGEN ASSIMILATION TRANSCRIPTIONAL ACTIVATOR-RELATED"/>
    <property type="match status" value="1"/>
</dbReference>
<dbReference type="Proteomes" id="UP000051008">
    <property type="component" value="Unassembled WGS sequence"/>
</dbReference>
<evidence type="ECO:0000256" key="3">
    <source>
        <dbReference type="ARBA" id="ARBA00023125"/>
    </source>
</evidence>
<dbReference type="EMBL" id="AYYP01000032">
    <property type="protein sequence ID" value="KRM64437.1"/>
    <property type="molecule type" value="Genomic_DNA"/>
</dbReference>
<dbReference type="InterPro" id="IPR036388">
    <property type="entry name" value="WH-like_DNA-bd_sf"/>
</dbReference>
<keyword evidence="4" id="KW-0804">Transcription</keyword>
<dbReference type="CDD" id="cd05466">
    <property type="entry name" value="PBP2_LTTR_substrate"/>
    <property type="match status" value="1"/>
</dbReference>
<dbReference type="SUPFAM" id="SSF53850">
    <property type="entry name" value="Periplasmic binding protein-like II"/>
    <property type="match status" value="1"/>
</dbReference>
<gene>
    <name evidence="7" type="ORF">FC14_GL001895</name>
</gene>
<comment type="caution">
    <text evidence="7">The sequence shown here is derived from an EMBL/GenBank/DDBJ whole genome shotgun (WGS) entry which is preliminary data.</text>
</comment>
<dbReference type="GO" id="GO:0003700">
    <property type="term" value="F:DNA-binding transcription factor activity"/>
    <property type="evidence" value="ECO:0007669"/>
    <property type="project" value="InterPro"/>
</dbReference>
<evidence type="ECO:0000313" key="7">
    <source>
        <dbReference type="EMBL" id="KRM64437.1"/>
    </source>
</evidence>
<dbReference type="GO" id="GO:0003677">
    <property type="term" value="F:DNA binding"/>
    <property type="evidence" value="ECO:0007669"/>
    <property type="project" value="UniProtKB-KW"/>
</dbReference>
<protein>
    <submittedName>
        <fullName evidence="7">LysR family transcriptional regulator</fullName>
    </submittedName>
</protein>
<feature type="coiled-coil region" evidence="5">
    <location>
        <begin position="69"/>
        <end position="96"/>
    </location>
</feature>
<dbReference type="Pfam" id="PF00126">
    <property type="entry name" value="HTH_1"/>
    <property type="match status" value="1"/>
</dbReference>
<dbReference type="PATRIC" id="fig|1423718.3.peg.1965"/>
<dbReference type="PROSITE" id="PS50931">
    <property type="entry name" value="HTH_LYSR"/>
    <property type="match status" value="1"/>
</dbReference>
<dbReference type="OrthoDB" id="9803735at2"/>
<reference evidence="7 8" key="1">
    <citation type="journal article" date="2015" name="Genome Announc.">
        <title>Expanding the biotechnology potential of lactobacilli through comparative genomics of 213 strains and associated genera.</title>
        <authorList>
            <person name="Sun Z."/>
            <person name="Harris H.M."/>
            <person name="McCann A."/>
            <person name="Guo C."/>
            <person name="Argimon S."/>
            <person name="Zhang W."/>
            <person name="Yang X."/>
            <person name="Jeffery I.B."/>
            <person name="Cooney J.C."/>
            <person name="Kagawa T.F."/>
            <person name="Liu W."/>
            <person name="Song Y."/>
            <person name="Salvetti E."/>
            <person name="Wrobel A."/>
            <person name="Rasinkangas P."/>
            <person name="Parkhill J."/>
            <person name="Rea M.C."/>
            <person name="O'Sullivan O."/>
            <person name="Ritari J."/>
            <person name="Douillard F.P."/>
            <person name="Paul Ross R."/>
            <person name="Yang R."/>
            <person name="Briner A.E."/>
            <person name="Felis G.E."/>
            <person name="de Vos W.M."/>
            <person name="Barrangou R."/>
            <person name="Klaenhammer T.R."/>
            <person name="Caufield P.W."/>
            <person name="Cui Y."/>
            <person name="Zhang H."/>
            <person name="O'Toole P.W."/>
        </authorList>
    </citation>
    <scope>NUCLEOTIDE SEQUENCE [LARGE SCALE GENOMIC DNA]</scope>
    <source>
        <strain evidence="7 8">DSM 20509</strain>
    </source>
</reference>
<keyword evidence="3" id="KW-0238">DNA-binding</keyword>
<evidence type="ECO:0000256" key="1">
    <source>
        <dbReference type="ARBA" id="ARBA00009437"/>
    </source>
</evidence>
<dbReference type="PANTHER" id="PTHR30419">
    <property type="entry name" value="HTH-TYPE TRANSCRIPTIONAL REGULATOR YBHD"/>
    <property type="match status" value="1"/>
</dbReference>
<name>A0A0R2ACI8_9LACO</name>
<dbReference type="Gene3D" id="1.10.10.10">
    <property type="entry name" value="Winged helix-like DNA-binding domain superfamily/Winged helix DNA-binding domain"/>
    <property type="match status" value="1"/>
</dbReference>
<sequence>MNVSLVKLQYFVDVVDEGTFSKAALKNRIAQTSISQQIKELEQYYQCELIKRQQPVVMTQAGKVLYQNAKKVLQQFTLLEEQMEKAKNNQVELNIEYASIVDIQSLNLMLKGKNQPNFTLHKVNLGEIASNLLSGKYDFAVTFDSEFQGVAGVETKELTSGEYWLGISQDNPLATVNEVTLTQLESYPLVMLSPKIIGKSYDIMIKRSQGKLKINRIVDDIESEIFYMKQENLLGFFPKTYELTLKEEGIKLVKIIDSPHVYSVVLAWRKVGLTEIQKRFIEV</sequence>
<dbReference type="FunFam" id="1.10.10.10:FF:000001">
    <property type="entry name" value="LysR family transcriptional regulator"/>
    <property type="match status" value="1"/>
</dbReference>
<accession>A0A0R2ACI8</accession>
<proteinExistence type="inferred from homology"/>
<dbReference type="InterPro" id="IPR000847">
    <property type="entry name" value="LysR_HTH_N"/>
</dbReference>
<comment type="similarity">
    <text evidence="1">Belongs to the LysR transcriptional regulatory family.</text>
</comment>
<dbReference type="InterPro" id="IPR005119">
    <property type="entry name" value="LysR_subst-bd"/>
</dbReference>
<keyword evidence="5" id="KW-0175">Coiled coil</keyword>
<dbReference type="InterPro" id="IPR036390">
    <property type="entry name" value="WH_DNA-bd_sf"/>
</dbReference>
<organism evidence="7 8">
    <name type="scientific">Ligilactobacillus agilis DSM 20509</name>
    <dbReference type="NCBI Taxonomy" id="1423718"/>
    <lineage>
        <taxon>Bacteria</taxon>
        <taxon>Bacillati</taxon>
        <taxon>Bacillota</taxon>
        <taxon>Bacilli</taxon>
        <taxon>Lactobacillales</taxon>
        <taxon>Lactobacillaceae</taxon>
        <taxon>Ligilactobacillus</taxon>
    </lineage>
</organism>
<dbReference type="InterPro" id="IPR050950">
    <property type="entry name" value="HTH-type_LysR_regulators"/>
</dbReference>
<evidence type="ECO:0000259" key="6">
    <source>
        <dbReference type="PROSITE" id="PS50931"/>
    </source>
</evidence>
<keyword evidence="2" id="KW-0805">Transcription regulation</keyword>
<evidence type="ECO:0000313" key="8">
    <source>
        <dbReference type="Proteomes" id="UP000051008"/>
    </source>
</evidence>
<evidence type="ECO:0000256" key="5">
    <source>
        <dbReference type="SAM" id="Coils"/>
    </source>
</evidence>
<dbReference type="SUPFAM" id="SSF46785">
    <property type="entry name" value="Winged helix' DNA-binding domain"/>
    <property type="match status" value="1"/>
</dbReference>
<dbReference type="AlphaFoldDB" id="A0A0R2ACI8"/>
<dbReference type="Pfam" id="PF03466">
    <property type="entry name" value="LysR_substrate"/>
    <property type="match status" value="1"/>
</dbReference>